<dbReference type="AlphaFoldDB" id="A0A9X2Q9F8"/>
<accession>A0A9X2Q9F8</accession>
<dbReference type="EMBL" id="JANUAE010000010">
    <property type="protein sequence ID" value="MCS3711083.1"/>
    <property type="molecule type" value="Genomic_DNA"/>
</dbReference>
<protein>
    <submittedName>
        <fullName evidence="1">Uncharacterized protein</fullName>
    </submittedName>
</protein>
<proteinExistence type="predicted"/>
<comment type="caution">
    <text evidence="1">The sequence shown here is derived from an EMBL/GenBank/DDBJ whole genome shotgun (WGS) entry which is preliminary data.</text>
</comment>
<evidence type="ECO:0000313" key="1">
    <source>
        <dbReference type="EMBL" id="MCS3711083.1"/>
    </source>
</evidence>
<gene>
    <name evidence="1" type="ORF">GGP61_002709</name>
</gene>
<reference evidence="1" key="1">
    <citation type="submission" date="2022-08" db="EMBL/GenBank/DDBJ databases">
        <title>Genomic Encyclopedia of Type Strains, Phase V (KMG-V): Genome sequencing to study the core and pangenomes of soil and plant-associated prokaryotes.</title>
        <authorList>
            <person name="Whitman W."/>
        </authorList>
    </citation>
    <scope>NUCLEOTIDE SEQUENCE</scope>
    <source>
        <strain evidence="1">SP3049</strain>
    </source>
</reference>
<evidence type="ECO:0000313" key="2">
    <source>
        <dbReference type="Proteomes" id="UP001155057"/>
    </source>
</evidence>
<name>A0A9X2Q9F8_9BACT</name>
<sequence length="116" mass="13014">MATVVTYLLVSNPEDPEAVRSHALIDEHELEERPIEDDETEETCPALKFAATSALEDRADLESPCRQLSEAFPEATVTYCEVEERFDHVEHLRSVVFIGGKRAGHIEHGYVFNVGT</sequence>
<organism evidence="1 2">
    <name type="scientific">Salinibacter ruber</name>
    <dbReference type="NCBI Taxonomy" id="146919"/>
    <lineage>
        <taxon>Bacteria</taxon>
        <taxon>Pseudomonadati</taxon>
        <taxon>Rhodothermota</taxon>
        <taxon>Rhodothermia</taxon>
        <taxon>Rhodothermales</taxon>
        <taxon>Salinibacteraceae</taxon>
        <taxon>Salinibacter</taxon>
    </lineage>
</organism>
<dbReference type="RefSeq" id="WP_011404526.1">
    <property type="nucleotide sequence ID" value="NZ_CALTSM010000002.1"/>
</dbReference>
<dbReference type="Proteomes" id="UP001155057">
    <property type="component" value="Unassembled WGS sequence"/>
</dbReference>